<keyword evidence="2 3" id="KW-0694">RNA-binding</keyword>
<feature type="region of interest" description="Disordered" evidence="4">
    <location>
        <begin position="151"/>
        <end position="187"/>
    </location>
</feature>
<sequence>MADDFDDELYNVYNTAKDDAYGNTDIYADYKDALSGDEPQDGSHMDMQGNDPQGQADTAASNMGMMDPSDHNNSGQGAAMQAGSAADDEGDASGNNNPQQQMLKALQQQQQQQAMMNNWGQFQPNPYQFAMYQQALQQMMMNPYQLQQMMQRQFRQQQQSPTQQQQQQQQQPQQQNVDEGPPSVASAANQDEGKMFIGGLNWETTDESLKEYFSQFGEVMDCVVMRDPATGRSRGFGFLTMADPATIDKIVNEDHYLDGKRIDPKRAIPREEQDKTEKIFVGGISPDVDEEEFREFFTQFGKVMDATLMTDRETGRPRGFGFITFEDSKGVEEALLQPNLAIKGKTIEVKKAMPKSKQMRQNMMNNPLAAAAGSSRAYVPNTRYAGAAAAFPGGRPGYGFGPTNMYGAAAMYGGYGGNYGMTPNAFYGRNTGGFGMGGSGGNGSSSGSHHDDNSEYRDDMEHHDRRDYGDDNRRGGDDRRSDSRRDDRRSDERRSDDRRYDDRRSRGDDRRSRHESSRHHDSSRYDSRHESRDRDRSSSRAERSPRSSSSGGGAIHASQSARNQHQYRPY</sequence>
<evidence type="ECO:0000259" key="5">
    <source>
        <dbReference type="PROSITE" id="PS50102"/>
    </source>
</evidence>
<evidence type="ECO:0000256" key="2">
    <source>
        <dbReference type="ARBA" id="ARBA00022884"/>
    </source>
</evidence>
<dbReference type="SMART" id="SM00360">
    <property type="entry name" value="RRM"/>
    <property type="match status" value="2"/>
</dbReference>
<dbReference type="InterPro" id="IPR012677">
    <property type="entry name" value="Nucleotide-bd_a/b_plait_sf"/>
</dbReference>
<feature type="domain" description="RRM" evidence="5">
    <location>
        <begin position="277"/>
        <end position="354"/>
    </location>
</feature>
<dbReference type="Pfam" id="PF00076">
    <property type="entry name" value="RRM_1"/>
    <property type="match status" value="2"/>
</dbReference>
<evidence type="ECO:0000256" key="1">
    <source>
        <dbReference type="ARBA" id="ARBA00022737"/>
    </source>
</evidence>
<dbReference type="VEuPathDB" id="FungiDB:LCOR_04989.1"/>
<dbReference type="STRING" id="1263082.A0A068RTZ9"/>
<dbReference type="InterPro" id="IPR035979">
    <property type="entry name" value="RBD_domain_sf"/>
</dbReference>
<comment type="caution">
    <text evidence="6">The sequence shown here is derived from an EMBL/GenBank/DDBJ whole genome shotgun (WGS) entry which is preliminary data.</text>
</comment>
<feature type="region of interest" description="Disordered" evidence="4">
    <location>
        <begin position="31"/>
        <end position="112"/>
    </location>
</feature>
<dbReference type="PROSITE" id="PS50102">
    <property type="entry name" value="RRM"/>
    <property type="match status" value="2"/>
</dbReference>
<dbReference type="FunFam" id="3.30.70.330:FF:000025">
    <property type="entry name" value="RNA-binding protein Musashi homolog 2 isoform X1"/>
    <property type="match status" value="1"/>
</dbReference>
<feature type="compositionally biased region" description="Low complexity" evidence="4">
    <location>
        <begin position="92"/>
        <end position="112"/>
    </location>
</feature>
<reference evidence="6" key="1">
    <citation type="submission" date="2013-08" db="EMBL/GenBank/DDBJ databases">
        <title>Gene expansion shapes genome architecture in the human pathogen Lichtheimia corymbifera: an evolutionary genomics analysis in the ancient terrestrial Mucorales (Mucoromycotina).</title>
        <authorList>
            <person name="Schwartze V.U."/>
            <person name="Winter S."/>
            <person name="Shelest E."/>
            <person name="Marcet-Houben M."/>
            <person name="Horn F."/>
            <person name="Wehner S."/>
            <person name="Hoffmann K."/>
            <person name="Riege K."/>
            <person name="Sammeth M."/>
            <person name="Nowrousian M."/>
            <person name="Valiante V."/>
            <person name="Linde J."/>
            <person name="Jacobsen I.D."/>
            <person name="Marz M."/>
            <person name="Brakhage A.A."/>
            <person name="Gabaldon T."/>
            <person name="Bocker S."/>
            <person name="Voigt K."/>
        </authorList>
    </citation>
    <scope>NUCLEOTIDE SEQUENCE [LARGE SCALE GENOMIC DNA]</scope>
    <source>
        <strain evidence="6">FSU 9682</strain>
    </source>
</reference>
<dbReference type="CDD" id="cd12330">
    <property type="entry name" value="RRM2_Hrp1p"/>
    <property type="match status" value="1"/>
</dbReference>
<dbReference type="OrthoDB" id="1875751at2759"/>
<keyword evidence="6" id="KW-0687">Ribonucleoprotein</keyword>
<evidence type="ECO:0000313" key="7">
    <source>
        <dbReference type="Proteomes" id="UP000027586"/>
    </source>
</evidence>
<proteinExistence type="predicted"/>
<feature type="compositionally biased region" description="Low complexity" evidence="4">
    <location>
        <begin position="74"/>
        <end position="85"/>
    </location>
</feature>
<gene>
    <name evidence="6" type="ORF">LCOR_04989.1</name>
</gene>
<dbReference type="Gene3D" id="3.30.70.330">
    <property type="match status" value="2"/>
</dbReference>
<evidence type="ECO:0000256" key="4">
    <source>
        <dbReference type="SAM" id="MobiDB-lite"/>
    </source>
</evidence>
<evidence type="ECO:0000256" key="3">
    <source>
        <dbReference type="PROSITE-ProRule" id="PRU00176"/>
    </source>
</evidence>
<dbReference type="PANTHER" id="PTHR48032">
    <property type="entry name" value="RNA-BINDING PROTEIN MUSASHI HOMOLOG RBP6"/>
    <property type="match status" value="1"/>
</dbReference>
<dbReference type="GO" id="GO:1990904">
    <property type="term" value="C:ribonucleoprotein complex"/>
    <property type="evidence" value="ECO:0007669"/>
    <property type="project" value="UniProtKB-KW"/>
</dbReference>
<feature type="compositionally biased region" description="Polar residues" evidence="4">
    <location>
        <begin position="50"/>
        <end position="61"/>
    </location>
</feature>
<feature type="domain" description="RRM" evidence="5">
    <location>
        <begin position="193"/>
        <end position="275"/>
    </location>
</feature>
<protein>
    <submittedName>
        <fullName evidence="6">Heterogeneous nuclear ribonucleoprotein hrp1</fullName>
    </submittedName>
</protein>
<dbReference type="InterPro" id="IPR000504">
    <property type="entry name" value="RRM_dom"/>
</dbReference>
<keyword evidence="7" id="KW-1185">Reference proteome</keyword>
<dbReference type="SUPFAM" id="SSF54928">
    <property type="entry name" value="RNA-binding domain, RBD"/>
    <property type="match status" value="2"/>
</dbReference>
<accession>A0A068RTZ9</accession>
<dbReference type="CDD" id="cd12577">
    <property type="entry name" value="RRM1_Hrp1p"/>
    <property type="match status" value="1"/>
</dbReference>
<dbReference type="PANTHER" id="PTHR48032:SF6">
    <property type="entry name" value="RNA-BINDING (RRM_RBD_RNP MOTIFS) FAMILY PROTEIN"/>
    <property type="match status" value="1"/>
</dbReference>
<dbReference type="Proteomes" id="UP000027586">
    <property type="component" value="Unassembled WGS sequence"/>
</dbReference>
<keyword evidence="1" id="KW-0677">Repeat</keyword>
<feature type="compositionally biased region" description="Basic and acidic residues" evidence="4">
    <location>
        <begin position="448"/>
        <end position="545"/>
    </location>
</feature>
<name>A0A068RTZ9_9FUNG</name>
<dbReference type="InterPro" id="IPR034156">
    <property type="entry name" value="Hrp1_RRM1"/>
</dbReference>
<dbReference type="GO" id="GO:0003729">
    <property type="term" value="F:mRNA binding"/>
    <property type="evidence" value="ECO:0007669"/>
    <property type="project" value="TreeGrafter"/>
</dbReference>
<feature type="region of interest" description="Disordered" evidence="4">
    <location>
        <begin position="438"/>
        <end position="570"/>
    </location>
</feature>
<dbReference type="GO" id="GO:0006417">
    <property type="term" value="P:regulation of translation"/>
    <property type="evidence" value="ECO:0007669"/>
    <property type="project" value="TreeGrafter"/>
</dbReference>
<evidence type="ECO:0000313" key="6">
    <source>
        <dbReference type="EMBL" id="CDH53653.1"/>
    </source>
</evidence>
<organism evidence="6 7">
    <name type="scientific">Lichtheimia corymbifera JMRC:FSU:9682</name>
    <dbReference type="NCBI Taxonomy" id="1263082"/>
    <lineage>
        <taxon>Eukaryota</taxon>
        <taxon>Fungi</taxon>
        <taxon>Fungi incertae sedis</taxon>
        <taxon>Mucoromycota</taxon>
        <taxon>Mucoromycotina</taxon>
        <taxon>Mucoromycetes</taxon>
        <taxon>Mucorales</taxon>
        <taxon>Lichtheimiaceae</taxon>
        <taxon>Lichtheimia</taxon>
    </lineage>
</organism>
<dbReference type="AlphaFoldDB" id="A0A068RTZ9"/>
<feature type="compositionally biased region" description="Low complexity" evidence="4">
    <location>
        <begin position="151"/>
        <end position="175"/>
    </location>
</feature>
<dbReference type="EMBL" id="CBTN010000018">
    <property type="protein sequence ID" value="CDH53653.1"/>
    <property type="molecule type" value="Genomic_DNA"/>
</dbReference>